<evidence type="ECO:0000256" key="2">
    <source>
        <dbReference type="ARBA" id="ARBA00023315"/>
    </source>
</evidence>
<dbReference type="GO" id="GO:0005777">
    <property type="term" value="C:peroxisome"/>
    <property type="evidence" value="ECO:0007669"/>
    <property type="project" value="TreeGrafter"/>
</dbReference>
<keyword evidence="6" id="KW-0808">Transferase</keyword>
<keyword evidence="2" id="KW-0012">Acyltransferase</keyword>
<dbReference type="GO" id="GO:0004092">
    <property type="term" value="F:carnitine O-acetyltransferase activity"/>
    <property type="evidence" value="ECO:0007669"/>
    <property type="project" value="TreeGrafter"/>
</dbReference>
<gene>
    <name evidence="6" type="primary">CRAT</name>
    <name evidence="6" type="ORF">FJT64_013908</name>
</gene>
<comment type="caution">
    <text evidence="6">The sequence shown here is derived from an EMBL/GenBank/DDBJ whole genome shotgun (WGS) entry which is preliminary data.</text>
</comment>
<comment type="catalytic activity">
    <reaction evidence="3">
        <text>4,8-dimethylnonanoyl-CoA + (R)-carnitine = O-4,8-dimethylnonanoyl-(R)-carnitine + CoA</text>
        <dbReference type="Rhea" id="RHEA:44860"/>
        <dbReference type="ChEBI" id="CHEBI:16347"/>
        <dbReference type="ChEBI" id="CHEBI:57287"/>
        <dbReference type="ChEBI" id="CHEBI:77061"/>
        <dbReference type="ChEBI" id="CHEBI:84654"/>
    </reaction>
</comment>
<name>A0A6A4UYR4_AMPAM</name>
<dbReference type="AlphaFoldDB" id="A0A6A4UYR4"/>
<feature type="domain" description="Choline/carnitine acyltransferase" evidence="5">
    <location>
        <begin position="119"/>
        <end position="474"/>
    </location>
</feature>
<dbReference type="PANTHER" id="PTHR22589:SF103">
    <property type="entry name" value="CARNITINE O-ACETYL-TRANSFERASE, ISOFORM A-RELATED"/>
    <property type="match status" value="1"/>
</dbReference>
<dbReference type="FunFam" id="3.30.559.70:FF:000010">
    <property type="entry name" value="Carnitine O-Acetyl-Transferase, isoform B"/>
    <property type="match status" value="1"/>
</dbReference>
<protein>
    <submittedName>
        <fullName evidence="6">Carnitine O-acetyltransferase</fullName>
    </submittedName>
</protein>
<organism evidence="6 7">
    <name type="scientific">Amphibalanus amphitrite</name>
    <name type="common">Striped barnacle</name>
    <name type="synonym">Balanus amphitrite</name>
    <dbReference type="NCBI Taxonomy" id="1232801"/>
    <lineage>
        <taxon>Eukaryota</taxon>
        <taxon>Metazoa</taxon>
        <taxon>Ecdysozoa</taxon>
        <taxon>Arthropoda</taxon>
        <taxon>Crustacea</taxon>
        <taxon>Multicrustacea</taxon>
        <taxon>Cirripedia</taxon>
        <taxon>Thoracica</taxon>
        <taxon>Thoracicalcarea</taxon>
        <taxon>Balanomorpha</taxon>
        <taxon>Balanoidea</taxon>
        <taxon>Balanidae</taxon>
        <taxon>Amphibalaninae</taxon>
        <taxon>Amphibalanus</taxon>
    </lineage>
</organism>
<dbReference type="PANTHER" id="PTHR22589">
    <property type="entry name" value="CARNITINE O-ACYLTRANSFERASE"/>
    <property type="match status" value="1"/>
</dbReference>
<dbReference type="SUPFAM" id="SSF52777">
    <property type="entry name" value="CoA-dependent acyltransferases"/>
    <property type="match status" value="1"/>
</dbReference>
<dbReference type="InterPro" id="IPR000542">
    <property type="entry name" value="Carn_acyl_trans"/>
</dbReference>
<dbReference type="GO" id="GO:0006635">
    <property type="term" value="P:fatty acid beta-oxidation"/>
    <property type="evidence" value="ECO:0007669"/>
    <property type="project" value="UniProtKB-UniPathway"/>
</dbReference>
<evidence type="ECO:0000256" key="1">
    <source>
        <dbReference type="ARBA" id="ARBA00005005"/>
    </source>
</evidence>
<dbReference type="InterPro" id="IPR042231">
    <property type="entry name" value="Cho/carn_acyl_trans_2"/>
</dbReference>
<evidence type="ECO:0000256" key="4">
    <source>
        <dbReference type="PIRSR" id="PIRSR600542-1"/>
    </source>
</evidence>
<dbReference type="UniPathway" id="UPA00659"/>
<reference evidence="6 7" key="1">
    <citation type="submission" date="2019-07" db="EMBL/GenBank/DDBJ databases">
        <title>Draft genome assembly of a fouling barnacle, Amphibalanus amphitrite (Darwin, 1854): The first reference genome for Thecostraca.</title>
        <authorList>
            <person name="Kim W."/>
        </authorList>
    </citation>
    <scope>NUCLEOTIDE SEQUENCE [LARGE SCALE GENOMIC DNA]</scope>
    <source>
        <strain evidence="6">SNU_AA5</strain>
        <tissue evidence="6">Soma without cirri and trophi</tissue>
    </source>
</reference>
<dbReference type="Proteomes" id="UP000440578">
    <property type="component" value="Unassembled WGS sequence"/>
</dbReference>
<evidence type="ECO:0000313" key="6">
    <source>
        <dbReference type="EMBL" id="KAF0287696.1"/>
    </source>
</evidence>
<dbReference type="Pfam" id="PF00755">
    <property type="entry name" value="Carn_acyltransf"/>
    <property type="match status" value="1"/>
</dbReference>
<sequence>MLVCLPRSCVPGADCEFGRELKGGSRNRKLRRGSLLALVARAVAAELEAAPTHEPVATAYHLFNEAQQSSWRLQNTSVISQLCQRSFLPFSYPSLSALLQHSAQYTTAPPKPPVQLPRLPLPALENTLNKYLRSLRPLVTADELVNVEKMVSEFLKPASTGQKLQAILEKKYNNTDNWLADWWLNTAYLEYRSPVVVWSSPGLVMPLQQWDTQQQQLKYAARLISDAMAFKKLLDEGRLPQEYAGPDPLDMQQYKDVLGTCRIPGVDHDTLQFHPTSEHVLVAHRGHFFTLRVYGRHRKLLSEAQIYEQLCQIAAASQIDAPGVGILTTENRNVWGKAYKKLCKDKENRHSLEAIHSALFVVCLDGPSAPLDVNRQTAAALQCVHGGGADYNSANRWFDKCIQFVVGCEGNVGITYEHSPAEGVPVARMMDYLVQHRTDDGGRLPALDVTPPERLQFNLDDELHRELTRAREDLEM</sequence>
<comment type="pathway">
    <text evidence="1">Lipid metabolism; fatty acid beta-oxidation.</text>
</comment>
<proteinExistence type="predicted"/>
<dbReference type="InterPro" id="IPR042572">
    <property type="entry name" value="Carn_acyl_trans_N"/>
</dbReference>
<evidence type="ECO:0000256" key="3">
    <source>
        <dbReference type="ARBA" id="ARBA00048999"/>
    </source>
</evidence>
<dbReference type="InterPro" id="IPR039551">
    <property type="entry name" value="Cho/carn_acyl_trans"/>
</dbReference>
<evidence type="ECO:0000313" key="7">
    <source>
        <dbReference type="Proteomes" id="UP000440578"/>
    </source>
</evidence>
<dbReference type="EMBL" id="VIIS01002172">
    <property type="protein sequence ID" value="KAF0287696.1"/>
    <property type="molecule type" value="Genomic_DNA"/>
</dbReference>
<feature type="active site" description="Proton acceptor" evidence="4">
    <location>
        <position position="418"/>
    </location>
</feature>
<accession>A0A6A4UYR4</accession>
<keyword evidence="7" id="KW-1185">Reference proteome</keyword>
<dbReference type="GO" id="GO:0019254">
    <property type="term" value="P:carnitine metabolic process, CoA-linked"/>
    <property type="evidence" value="ECO:0007669"/>
    <property type="project" value="TreeGrafter"/>
</dbReference>
<evidence type="ECO:0000259" key="5">
    <source>
        <dbReference type="Pfam" id="PF00755"/>
    </source>
</evidence>
<dbReference type="Gene3D" id="1.10.275.20">
    <property type="entry name" value="Choline/Carnitine o-acyltransferase"/>
    <property type="match status" value="1"/>
</dbReference>
<dbReference type="OrthoDB" id="240216at2759"/>
<dbReference type="Gene3D" id="3.30.559.70">
    <property type="entry name" value="Choline/Carnitine o-acyltransferase, domain 2"/>
    <property type="match status" value="1"/>
</dbReference>
<dbReference type="PROSITE" id="PS00439">
    <property type="entry name" value="ACYLTRANSF_C_1"/>
    <property type="match status" value="1"/>
</dbReference>